<dbReference type="Gene3D" id="3.30.70.3460">
    <property type="match status" value="1"/>
</dbReference>
<evidence type="ECO:0000256" key="5">
    <source>
        <dbReference type="ARBA" id="ARBA00048470"/>
    </source>
</evidence>
<dbReference type="InterPro" id="IPR019888">
    <property type="entry name" value="Tscrpt_reg_AsnC-like"/>
</dbReference>
<dbReference type="PROSITE" id="PS00519">
    <property type="entry name" value="HTH_ASNC_1"/>
    <property type="match status" value="1"/>
</dbReference>
<dbReference type="InterPro" id="IPR036390">
    <property type="entry name" value="WH_DNA-bd_sf"/>
</dbReference>
<dbReference type="InterPro" id="IPR019885">
    <property type="entry name" value="Tscrpt_reg_HTH_AsnC-type_CS"/>
</dbReference>
<comment type="pathway">
    <text evidence="2">Porphyrin-containing compound metabolism.</text>
</comment>
<dbReference type="AlphaFoldDB" id="A0A932CN18"/>
<dbReference type="InterPro" id="IPR050684">
    <property type="entry name" value="HTH-Siroheme_Decarb"/>
</dbReference>
<comment type="catalytic activity">
    <reaction evidence="5">
        <text>siroheme + 2 H(+) = 12,18-didecarboxysiroheme + 2 CO2</text>
        <dbReference type="Rhea" id="RHEA:19093"/>
        <dbReference type="ChEBI" id="CHEBI:15378"/>
        <dbReference type="ChEBI" id="CHEBI:16526"/>
        <dbReference type="ChEBI" id="CHEBI:60052"/>
        <dbReference type="ChEBI" id="CHEBI:140497"/>
        <dbReference type="EC" id="4.1.1.111"/>
    </reaction>
</comment>
<evidence type="ECO:0000256" key="1">
    <source>
        <dbReference type="ARBA" id="ARBA00023239"/>
    </source>
</evidence>
<dbReference type="Pfam" id="PF22451">
    <property type="entry name" value="NirdL-like_HTH"/>
    <property type="match status" value="1"/>
</dbReference>
<sequence length="155" mass="17736">MMLDELDRAIIALLQQDIPLDETPYAALAARLNLSVEELLERLRSLQEWGGLRRIGAVLRHQQAGFTANAMGVWAVPPSEVERVGPIMASFPEVTHCYERPTFEDWPFNLYTMIHGKDPEECGRVAEQISQKTGITHYRLLFSLRELKKTSMSYF</sequence>
<feature type="domain" description="Siroheme decarboxylase AsnC-like ligand binding" evidence="6">
    <location>
        <begin position="63"/>
        <end position="148"/>
    </location>
</feature>
<dbReference type="InterPro" id="IPR053953">
    <property type="entry name" value="NirdL-like_HTH"/>
</dbReference>
<evidence type="ECO:0000313" key="8">
    <source>
        <dbReference type="EMBL" id="MBI2876408.1"/>
    </source>
</evidence>
<reference evidence="8" key="1">
    <citation type="submission" date="2020-07" db="EMBL/GenBank/DDBJ databases">
        <title>Huge and variable diversity of episymbiotic CPR bacteria and DPANN archaea in groundwater ecosystems.</title>
        <authorList>
            <person name="He C.Y."/>
            <person name="Keren R."/>
            <person name="Whittaker M."/>
            <person name="Farag I.F."/>
            <person name="Doudna J."/>
            <person name="Cate J.H.D."/>
            <person name="Banfield J.F."/>
        </authorList>
    </citation>
    <scope>NUCLEOTIDE SEQUENCE</scope>
    <source>
        <strain evidence="8">NC_groundwater_672_Ag_B-0.1um_62_36</strain>
    </source>
</reference>
<accession>A0A932CN18</accession>
<dbReference type="PANTHER" id="PTHR43413:SF1">
    <property type="entry name" value="SIROHEME DECARBOXYLASE NIRL SUBUNIT"/>
    <property type="match status" value="1"/>
</dbReference>
<gene>
    <name evidence="8" type="ORF">HYY20_05965</name>
</gene>
<evidence type="ECO:0000259" key="6">
    <source>
        <dbReference type="Pfam" id="PF17805"/>
    </source>
</evidence>
<dbReference type="EC" id="4.1.1.111" evidence="4"/>
<evidence type="ECO:0000256" key="4">
    <source>
        <dbReference type="ARBA" id="ARBA00023471"/>
    </source>
</evidence>
<organism evidence="8 9">
    <name type="scientific">Tectimicrobiota bacterium</name>
    <dbReference type="NCBI Taxonomy" id="2528274"/>
    <lineage>
        <taxon>Bacteria</taxon>
        <taxon>Pseudomonadati</taxon>
        <taxon>Nitrospinota/Tectimicrobiota group</taxon>
        <taxon>Candidatus Tectimicrobiota</taxon>
    </lineage>
</organism>
<comment type="caution">
    <text evidence="8">The sequence shown here is derived from an EMBL/GenBank/DDBJ whole genome shotgun (WGS) entry which is preliminary data.</text>
</comment>
<proteinExistence type="inferred from homology"/>
<dbReference type="Proteomes" id="UP000769766">
    <property type="component" value="Unassembled WGS sequence"/>
</dbReference>
<comment type="similarity">
    <text evidence="3">Belongs to the Ahb/Nir family.</text>
</comment>
<protein>
    <recommendedName>
        <fullName evidence="4">siroheme decarboxylase</fullName>
        <ecNumber evidence="4">4.1.1.111</ecNumber>
    </recommendedName>
</protein>
<dbReference type="EMBL" id="JACPRF010000182">
    <property type="protein sequence ID" value="MBI2876408.1"/>
    <property type="molecule type" value="Genomic_DNA"/>
</dbReference>
<dbReference type="SUPFAM" id="SSF46785">
    <property type="entry name" value="Winged helix' DNA-binding domain"/>
    <property type="match status" value="1"/>
</dbReference>
<evidence type="ECO:0000259" key="7">
    <source>
        <dbReference type="Pfam" id="PF22451"/>
    </source>
</evidence>
<name>A0A932CN18_UNCTE</name>
<evidence type="ECO:0000313" key="9">
    <source>
        <dbReference type="Proteomes" id="UP000769766"/>
    </source>
</evidence>
<evidence type="ECO:0000256" key="3">
    <source>
        <dbReference type="ARBA" id="ARBA00023457"/>
    </source>
</evidence>
<dbReference type="Pfam" id="PF17805">
    <property type="entry name" value="AsnC_trans_reg2"/>
    <property type="match status" value="1"/>
</dbReference>
<dbReference type="SMART" id="SM00344">
    <property type="entry name" value="HTH_ASNC"/>
    <property type="match status" value="1"/>
</dbReference>
<dbReference type="GO" id="GO:0016829">
    <property type="term" value="F:lyase activity"/>
    <property type="evidence" value="ECO:0007669"/>
    <property type="project" value="UniProtKB-KW"/>
</dbReference>
<keyword evidence="1" id="KW-0456">Lyase</keyword>
<dbReference type="InterPro" id="IPR040523">
    <property type="entry name" value="AsnC_trans_reg2"/>
</dbReference>
<dbReference type="PANTHER" id="PTHR43413">
    <property type="entry name" value="TRANSCRIPTIONAL REGULATOR, ASNC FAMILY"/>
    <property type="match status" value="1"/>
</dbReference>
<evidence type="ECO:0000256" key="2">
    <source>
        <dbReference type="ARBA" id="ARBA00023444"/>
    </source>
</evidence>
<feature type="domain" description="Siroheme decarboxylase NirL-like HTH" evidence="7">
    <location>
        <begin position="7"/>
        <end position="53"/>
    </location>
</feature>